<protein>
    <submittedName>
        <fullName evidence="5">Glycosyl transferase family 2</fullName>
    </submittedName>
</protein>
<evidence type="ECO:0000259" key="4">
    <source>
        <dbReference type="Pfam" id="PF00535"/>
    </source>
</evidence>
<keyword evidence="3 5" id="KW-0808">Transferase</keyword>
<comment type="caution">
    <text evidence="5">The sequence shown here is derived from an EMBL/GenBank/DDBJ whole genome shotgun (WGS) entry which is preliminary data.</text>
</comment>
<proteinExistence type="inferred from homology"/>
<dbReference type="CDD" id="cd04186">
    <property type="entry name" value="GT_2_like_c"/>
    <property type="match status" value="1"/>
</dbReference>
<dbReference type="EMBL" id="LBXN01000113">
    <property type="protein sequence ID" value="KKR29878.1"/>
    <property type="molecule type" value="Genomic_DNA"/>
</dbReference>
<dbReference type="GO" id="GO:0016757">
    <property type="term" value="F:glycosyltransferase activity"/>
    <property type="evidence" value="ECO:0007669"/>
    <property type="project" value="UniProtKB-KW"/>
</dbReference>
<accession>A0A0G0PPN5</accession>
<dbReference type="Gene3D" id="3.90.550.10">
    <property type="entry name" value="Spore Coat Polysaccharide Biosynthesis Protein SpsA, Chain A"/>
    <property type="match status" value="1"/>
</dbReference>
<evidence type="ECO:0000256" key="2">
    <source>
        <dbReference type="ARBA" id="ARBA00022676"/>
    </source>
</evidence>
<dbReference type="AlphaFoldDB" id="A0A0G0PPN5"/>
<evidence type="ECO:0000313" key="5">
    <source>
        <dbReference type="EMBL" id="KKR29878.1"/>
    </source>
</evidence>
<dbReference type="PANTHER" id="PTHR43179">
    <property type="entry name" value="RHAMNOSYLTRANSFERASE WBBL"/>
    <property type="match status" value="1"/>
</dbReference>
<keyword evidence="2" id="KW-0328">Glycosyltransferase</keyword>
<organism evidence="5 6">
    <name type="scientific">Candidatus Gottesmanbacteria bacterium GW2011_GWC2_39_8</name>
    <dbReference type="NCBI Taxonomy" id="1618450"/>
    <lineage>
        <taxon>Bacteria</taxon>
        <taxon>Candidatus Gottesmaniibacteriota</taxon>
    </lineage>
</organism>
<dbReference type="PANTHER" id="PTHR43179:SF12">
    <property type="entry name" value="GALACTOFURANOSYLTRANSFERASE GLFT2"/>
    <property type="match status" value="1"/>
</dbReference>
<dbReference type="InterPro" id="IPR029044">
    <property type="entry name" value="Nucleotide-diphossugar_trans"/>
</dbReference>
<evidence type="ECO:0000256" key="1">
    <source>
        <dbReference type="ARBA" id="ARBA00006739"/>
    </source>
</evidence>
<comment type="similarity">
    <text evidence="1">Belongs to the glycosyltransferase 2 family.</text>
</comment>
<evidence type="ECO:0000256" key="3">
    <source>
        <dbReference type="ARBA" id="ARBA00022679"/>
    </source>
</evidence>
<evidence type="ECO:0000313" key="6">
    <source>
        <dbReference type="Proteomes" id="UP000034539"/>
    </source>
</evidence>
<reference evidence="5 6" key="1">
    <citation type="journal article" date="2015" name="Nature">
        <title>rRNA introns, odd ribosomes, and small enigmatic genomes across a large radiation of phyla.</title>
        <authorList>
            <person name="Brown C.T."/>
            <person name="Hug L.A."/>
            <person name="Thomas B.C."/>
            <person name="Sharon I."/>
            <person name="Castelle C.J."/>
            <person name="Singh A."/>
            <person name="Wilkins M.J."/>
            <person name="Williams K.H."/>
            <person name="Banfield J.F."/>
        </authorList>
    </citation>
    <scope>NUCLEOTIDE SEQUENCE [LARGE SCALE GENOMIC DNA]</scope>
</reference>
<dbReference type="InterPro" id="IPR001173">
    <property type="entry name" value="Glyco_trans_2-like"/>
</dbReference>
<dbReference type="Pfam" id="PF00535">
    <property type="entry name" value="Glycos_transf_2"/>
    <property type="match status" value="1"/>
</dbReference>
<sequence length="310" mass="35837">MLDIKCDIIIPIWNECELLRKCIASIEKNTALSYRIILVDNASYPETALYLKGLSESNKNRIILIRNEENLGFPKAVNQGIEFSGAAYLCVLNSDTEVYKGWLEEMMRVSESALDIGIINPSSNNLGQPEPLKGFSGQWIEMSSCIGFCMLIKREVFEKIGKFDEIYSPGNFEDTDFSRRAIKAGYKCVMAKGAYVYHAQNTGFKKRKDWDEKFKTNLEIFNKRWGKVKRIAYILKDTREDALRAVEESIKGFLKSGDWVYVFIKKGSMRPDLKEHCSLRIFEIERFLFNIKVLWHIAARKKKFDKVIKS</sequence>
<dbReference type="Proteomes" id="UP000034539">
    <property type="component" value="Unassembled WGS sequence"/>
</dbReference>
<dbReference type="SUPFAM" id="SSF53448">
    <property type="entry name" value="Nucleotide-diphospho-sugar transferases"/>
    <property type="match status" value="1"/>
</dbReference>
<gene>
    <name evidence="5" type="ORF">UT63_C0113G0009</name>
</gene>
<name>A0A0G0PPN5_9BACT</name>
<feature type="domain" description="Glycosyltransferase 2-like" evidence="4">
    <location>
        <begin position="8"/>
        <end position="160"/>
    </location>
</feature>